<feature type="domain" description="Peptidase S53" evidence="9">
    <location>
        <begin position="266"/>
        <end position="675"/>
    </location>
</feature>
<name>A0A2Z5FWG6_9BACT</name>
<evidence type="ECO:0000256" key="3">
    <source>
        <dbReference type="ARBA" id="ARBA00022723"/>
    </source>
</evidence>
<dbReference type="GO" id="GO:0008240">
    <property type="term" value="F:tripeptidyl-peptidase activity"/>
    <property type="evidence" value="ECO:0007669"/>
    <property type="project" value="TreeGrafter"/>
</dbReference>
<dbReference type="Gene3D" id="2.60.40.10">
    <property type="entry name" value="Immunoglobulins"/>
    <property type="match status" value="2"/>
</dbReference>
<dbReference type="PANTHER" id="PTHR14218:SF15">
    <property type="entry name" value="TRIPEPTIDYL-PEPTIDASE 1"/>
    <property type="match status" value="1"/>
</dbReference>
<dbReference type="InterPro" id="IPR036852">
    <property type="entry name" value="Peptidase_S8/S53_dom_sf"/>
</dbReference>
<sequence>MGQQNPIQEIRASASPDSSARIAVFTPREVREGRAGLVSHYNPDQKLRLVLNLQPPHLADEDQFIQELVRKGSPGFHKFLSQEEWNARFAPSVEDEQAVVDWAQSVGLTVTKRYPNRLLVDVEGTARTIEAAFKVTINNYQVGEEVDFSNDRDPAIPARLSGILSAVAGLNSIERVHRMGTTHGTIKGADYVPGPAITPLEKLQLAGNPAKAPWTLASTINGRPAVANVSKSSTGFGANDNYALDNKNGTYAMDPANVQSSQGYDYNALQRFSGCCNVPGNSAGSPPESSIALVGFGNYNSSDIVTFFNAYGMAANVTPYCIDGSTCPAVDGEAPLDVEYSGAMSNSYGSWVDTAAIYEYEMTNNLWSTFEDAYNFVLSDGHAKVVSTSYGGNEDSNSTSAGIETGTMHSILNNMVASGITLIAAAGDQGAAAGCGAATAVQYPSSDPDFIAAGGTQMNMTTSGIFSSETAWQGEFWTNNGGACGNNYGGGTGGRSVLFGAPYWQSMTGGNYSTGVESPFYSWQTVNGTTTEYINTGFTSRLVPDIALTANPDVLGQWYVTGGSWTSYGGGTSIVAPELAGFFAQENSYLDKVGSVCGSGSSACSPVGLASPFIYDAGVYGAPHNPLYDVTGGCNNNNVTVANDLFYYCAYAGYDPATGWGSANMMQLAWAINWQIIPAVGNPSLSFGGPATNTWFNTDQVVDWNLLDAGSGSYPAPGALGFTQGWDSIPSDPSSEPHGGDGNSFYSGPQFPNATAGCLSFNGALGCAGGVTQGCHTAYVEGWDNQGRTTIGSYGPVCYDSVAPVSTATLSGTVNGNVYSSAVKVTINSTDATSGVAHTYYSLDGGGYVAYSSPFTVPSSALGSHGVLYYSRDVAGNSSSVRSTSFTISTTTTTALSSSKNPSSHNEPVTLTTTVTPNGGGTATGTVSFLHGTAVLGTATLSGNVAKLTLSNLSVGTTHVTAAYGGSSKYLTSNSGTLAQVVNKASTATTLTSSKNPSNYDESVTLTATVKPSFGGTPTGTVTFLHGSTILGSVKPLGGVAKLTITNFSVGTTHVEATYEGTSEFLTSTSSQLAQVVNKASTTTTLTSSKDPSTMVSP</sequence>
<dbReference type="Gene3D" id="3.40.50.200">
    <property type="entry name" value="Peptidase S8/S53 domain"/>
    <property type="match status" value="1"/>
</dbReference>
<dbReference type="GO" id="GO:0046872">
    <property type="term" value="F:metal ion binding"/>
    <property type="evidence" value="ECO:0007669"/>
    <property type="project" value="UniProtKB-KW"/>
</dbReference>
<evidence type="ECO:0000256" key="8">
    <source>
        <dbReference type="SAM" id="MobiDB-lite"/>
    </source>
</evidence>
<keyword evidence="3" id="KW-0479">Metal-binding</keyword>
<evidence type="ECO:0000256" key="6">
    <source>
        <dbReference type="ARBA" id="ARBA00022837"/>
    </source>
</evidence>
<comment type="cofactor">
    <cofactor evidence="1">
        <name>Ca(2+)</name>
        <dbReference type="ChEBI" id="CHEBI:29108"/>
    </cofactor>
</comment>
<reference evidence="10 11" key="1">
    <citation type="journal article" date="2018" name="Front. Microbiol.">
        <title>Hydrolytic Capabilities as a Key to Environmental Success: Chitinolytic and Cellulolytic Acidobacteria From Acidic Sub-arctic Soils and Boreal Peatlands.</title>
        <authorList>
            <person name="Belova S.E."/>
            <person name="Ravin N.V."/>
            <person name="Pankratov T.A."/>
            <person name="Rakitin A.L."/>
            <person name="Ivanova A.A."/>
            <person name="Beletsky A.V."/>
            <person name="Mardanov A.V."/>
            <person name="Sinninghe Damste J.S."/>
            <person name="Dedysh S.N."/>
        </authorList>
    </citation>
    <scope>NUCLEOTIDE SEQUENCE [LARGE SCALE GENOMIC DNA]</scope>
    <source>
        <strain evidence="10 11">SBC82</strain>
    </source>
</reference>
<keyword evidence="7" id="KW-0865">Zymogen</keyword>
<keyword evidence="2" id="KW-0645">Protease</keyword>
<protein>
    <recommendedName>
        <fullName evidence="9">Peptidase S53 domain-containing protein</fullName>
    </recommendedName>
</protein>
<evidence type="ECO:0000256" key="1">
    <source>
        <dbReference type="ARBA" id="ARBA00001913"/>
    </source>
</evidence>
<feature type="region of interest" description="Disordered" evidence="8">
    <location>
        <begin position="725"/>
        <end position="746"/>
    </location>
</feature>
<dbReference type="Pfam" id="PF09286">
    <property type="entry name" value="Pro-kuma_activ"/>
    <property type="match status" value="1"/>
</dbReference>
<dbReference type="NCBIfam" id="NF047446">
    <property type="entry name" value="barrel_OmpL47"/>
    <property type="match status" value="1"/>
</dbReference>
<dbReference type="InterPro" id="IPR032109">
    <property type="entry name" value="Big_3_5"/>
</dbReference>
<dbReference type="GO" id="GO:0004252">
    <property type="term" value="F:serine-type endopeptidase activity"/>
    <property type="evidence" value="ECO:0007669"/>
    <property type="project" value="InterPro"/>
</dbReference>
<dbReference type="InterPro" id="IPR030400">
    <property type="entry name" value="Sedolisin_dom"/>
</dbReference>
<organism evidence="10 11">
    <name type="scientific">Acidisarcina polymorpha</name>
    <dbReference type="NCBI Taxonomy" id="2211140"/>
    <lineage>
        <taxon>Bacteria</taxon>
        <taxon>Pseudomonadati</taxon>
        <taxon>Acidobacteriota</taxon>
        <taxon>Terriglobia</taxon>
        <taxon>Terriglobales</taxon>
        <taxon>Acidobacteriaceae</taxon>
        <taxon>Acidisarcina</taxon>
    </lineage>
</organism>
<dbReference type="PROSITE" id="PS51695">
    <property type="entry name" value="SEDOLISIN"/>
    <property type="match status" value="1"/>
</dbReference>
<dbReference type="InterPro" id="IPR015366">
    <property type="entry name" value="S53_propep"/>
</dbReference>
<dbReference type="Gene3D" id="3.30.1920.20">
    <property type="match status" value="1"/>
</dbReference>
<keyword evidence="4" id="KW-0378">Hydrolase</keyword>
<evidence type="ECO:0000256" key="5">
    <source>
        <dbReference type="ARBA" id="ARBA00022825"/>
    </source>
</evidence>
<proteinExistence type="predicted"/>
<keyword evidence="11" id="KW-1185">Reference proteome</keyword>
<dbReference type="EMBL" id="CP030840">
    <property type="protein sequence ID" value="AXC11233.1"/>
    <property type="molecule type" value="Genomic_DNA"/>
</dbReference>
<evidence type="ECO:0000256" key="7">
    <source>
        <dbReference type="ARBA" id="ARBA00023145"/>
    </source>
</evidence>
<dbReference type="KEGG" id="abas:ACPOL_1895"/>
<dbReference type="AlphaFoldDB" id="A0A2Z5FWG6"/>
<dbReference type="Pfam" id="PF16640">
    <property type="entry name" value="Big_3_5"/>
    <property type="match status" value="2"/>
</dbReference>
<dbReference type="SMART" id="SM00944">
    <property type="entry name" value="Pro-kuma_activ"/>
    <property type="match status" value="1"/>
</dbReference>
<dbReference type="GO" id="GO:0006508">
    <property type="term" value="P:proteolysis"/>
    <property type="evidence" value="ECO:0007669"/>
    <property type="project" value="UniProtKB-KW"/>
</dbReference>
<dbReference type="PANTHER" id="PTHR14218">
    <property type="entry name" value="PROTEASE S8 TRIPEPTIDYL PEPTIDASE I CLN2"/>
    <property type="match status" value="1"/>
</dbReference>
<gene>
    <name evidence="10" type="ORF">ACPOL_1895</name>
</gene>
<evidence type="ECO:0000259" key="9">
    <source>
        <dbReference type="PROSITE" id="PS51695"/>
    </source>
</evidence>
<dbReference type="SUPFAM" id="SSF52743">
    <property type="entry name" value="Subtilisin-like"/>
    <property type="match status" value="1"/>
</dbReference>
<accession>A0A2Z5FWG6</accession>
<dbReference type="CDD" id="cd11377">
    <property type="entry name" value="Pro-peptidase_S53"/>
    <property type="match status" value="1"/>
</dbReference>
<keyword evidence="5" id="KW-0720">Serine protease</keyword>
<dbReference type="InterPro" id="IPR050819">
    <property type="entry name" value="Tripeptidyl-peptidase_I"/>
</dbReference>
<dbReference type="Proteomes" id="UP000253606">
    <property type="component" value="Chromosome"/>
</dbReference>
<dbReference type="InterPro" id="IPR058094">
    <property type="entry name" value="Ig-like_OmpL47-like"/>
</dbReference>
<keyword evidence="6" id="KW-0106">Calcium</keyword>
<dbReference type="SUPFAM" id="SSF54897">
    <property type="entry name" value="Protease propeptides/inhibitors"/>
    <property type="match status" value="1"/>
</dbReference>
<evidence type="ECO:0000256" key="2">
    <source>
        <dbReference type="ARBA" id="ARBA00022670"/>
    </source>
</evidence>
<evidence type="ECO:0000256" key="4">
    <source>
        <dbReference type="ARBA" id="ARBA00022801"/>
    </source>
</evidence>
<evidence type="ECO:0000313" key="10">
    <source>
        <dbReference type="EMBL" id="AXC11233.1"/>
    </source>
</evidence>
<dbReference type="InterPro" id="IPR013783">
    <property type="entry name" value="Ig-like_fold"/>
</dbReference>
<evidence type="ECO:0000313" key="11">
    <source>
        <dbReference type="Proteomes" id="UP000253606"/>
    </source>
</evidence>